<feature type="compositionally biased region" description="Polar residues" evidence="14">
    <location>
        <begin position="30"/>
        <end position="47"/>
    </location>
</feature>
<dbReference type="GO" id="GO:0008658">
    <property type="term" value="F:penicillin binding"/>
    <property type="evidence" value="ECO:0007669"/>
    <property type="project" value="InterPro"/>
</dbReference>
<dbReference type="InterPro" id="IPR012338">
    <property type="entry name" value="Beta-lactam/transpept-like"/>
</dbReference>
<evidence type="ECO:0000313" key="19">
    <source>
        <dbReference type="Proteomes" id="UP000006415"/>
    </source>
</evidence>
<sequence>MAENSPRNPQNNTRGNSAHGPRSTRGARSMHSSGSYSFRNSYTGTPRSTRKPPAGKNGTSSARRLKKNGKPKMRLWKKFLIAIALIFATGAAVLGIAYAATEVPSPEAVALAQKTTVYYSDGTTPIGSFSGQNREIISCKALPDYVKNAVVASENRSFWSDPGIDLKGIARALFHNVTSGSRQGGSTITQQYAERYYLGETKSYFGKVKEALLALKIAQTQDKNTVLCNYMNTIYFGRGAYGIQAAAKAYFNKDAKDLSLDEAALIAGIIPAPSAWDPAVSPESAAKRFRRVIRIMKEDRYITAEQAAQASAVPKTAAHTPSNDFQGTNGYILTMVRNELVKSKRFTADDLAAGGYKIITTLDKNRQDLMNRTVAESKARNKVPNSVEAGGLSVNSRTGGIISLYAGDDYLKKQLNNVSQATFEPGSTMKAFTLLGAIQKKCSLDTQFNGNSPRTFKGLKTPVKNFGDTSYGNVTLYKAVASSVNTVFMELNEDVTPATTAILAKSAGITSAISTTSPYNTLGIDGVTLKELTQAYATFSNGGQQMPIHIVDKVNDSRQGTVYQTSVSGNRVFEPKDVALLNKALTGVITSGTGSSARSIGKTLAGKSGTANDNKAAAFVGYTPSVVTAYAIWSPASDGSAAELPTFNGYEYGHGYPTYLFTQYMKSALANTANENFESATDSGKIGGPNGTWGIRGAAASDGGKAGGNTSPDNSDVNKNGNEPEAPGDRKSPGENSGGSGSGNGSGNGNNSGGNNSGGSDNGNGGGNSGNDNGNGNNNQNTGREHPAVPSPTTPVQPSSPN</sequence>
<keyword evidence="19" id="KW-1185">Reference proteome</keyword>
<evidence type="ECO:0000256" key="11">
    <source>
        <dbReference type="ARBA" id="ARBA00023316"/>
    </source>
</evidence>
<dbReference type="HOGENOM" id="CLU_006354_6_2_11"/>
<dbReference type="Pfam" id="PF00912">
    <property type="entry name" value="Transgly"/>
    <property type="match status" value="1"/>
</dbReference>
<evidence type="ECO:0000256" key="7">
    <source>
        <dbReference type="ARBA" id="ARBA00022801"/>
    </source>
</evidence>
<comment type="catalytic activity">
    <reaction evidence="12">
        <text>Preferential cleavage: (Ac)2-L-Lys-D-Ala-|-D-Ala. Also transpeptidation of peptidyl-alanyl moieties that are N-acyl substituents of D-alanine.</text>
        <dbReference type="EC" id="3.4.16.4"/>
    </reaction>
</comment>
<dbReference type="InterPro" id="IPR023346">
    <property type="entry name" value="Lysozyme-like_dom_sf"/>
</dbReference>
<comment type="similarity">
    <text evidence="1">In the C-terminal section; belongs to the transpeptidase family.</text>
</comment>
<dbReference type="eggNOG" id="COG0744">
    <property type="taxonomic scope" value="Bacteria"/>
</dbReference>
<feature type="compositionally biased region" description="Polar residues" evidence="14">
    <location>
        <begin position="709"/>
        <end position="721"/>
    </location>
</feature>
<feature type="compositionally biased region" description="Gly residues" evidence="14">
    <location>
        <begin position="736"/>
        <end position="769"/>
    </location>
</feature>
<dbReference type="InterPro" id="IPR001460">
    <property type="entry name" value="PCN-bd_Tpept"/>
</dbReference>
<dbReference type="STRING" id="857290.HMPREF9156_01182"/>
<reference evidence="18 19" key="1">
    <citation type="submission" date="2012-01" db="EMBL/GenBank/DDBJ databases">
        <title>The Genome Sequence of Scardovia wiggsiae F0424.</title>
        <authorList>
            <consortium name="The Broad Institute Genome Sequencing Platform"/>
            <person name="Earl A."/>
            <person name="Ward D."/>
            <person name="Feldgarden M."/>
            <person name="Gevers D."/>
            <person name="Izard J."/>
            <person name="Ganesan A."/>
            <person name="Baranova O.V."/>
            <person name="Blanton J.M."/>
            <person name="Tanner A.C."/>
            <person name="Mathney J."/>
            <person name="Dewhirst F.E."/>
            <person name="Young S.K."/>
            <person name="Zeng Q."/>
            <person name="Gargeya S."/>
            <person name="Fitzgerald M."/>
            <person name="Haas B."/>
            <person name="Abouelleil A."/>
            <person name="Alvarado L."/>
            <person name="Arachchi H.M."/>
            <person name="Berlin A."/>
            <person name="Chapman S.B."/>
            <person name="Gearin G."/>
            <person name="Goldberg J."/>
            <person name="Griggs A."/>
            <person name="Gujja S."/>
            <person name="Hansen M."/>
            <person name="Heiman D."/>
            <person name="Howarth C."/>
            <person name="Larimer J."/>
            <person name="Lui A."/>
            <person name="MacDonald P.J.P."/>
            <person name="McCowen C."/>
            <person name="Montmayeur A."/>
            <person name="Murphy C."/>
            <person name="Neiman D."/>
            <person name="Pearson M."/>
            <person name="Priest M."/>
            <person name="Roberts A."/>
            <person name="Saif S."/>
            <person name="Shea T."/>
            <person name="Sisk P."/>
            <person name="Stolte C."/>
            <person name="Sykes S."/>
            <person name="Wortman J."/>
            <person name="Nusbaum C."/>
            <person name="Birren B."/>
        </authorList>
    </citation>
    <scope>NUCLEOTIDE SEQUENCE [LARGE SCALE GENOMIC DNA]</scope>
    <source>
        <strain evidence="18 19">F0424</strain>
    </source>
</reference>
<keyword evidence="15" id="KW-1133">Transmembrane helix</keyword>
<keyword evidence="10" id="KW-0511">Multifunctional enzyme</keyword>
<dbReference type="GO" id="GO:0006508">
    <property type="term" value="P:proteolysis"/>
    <property type="evidence" value="ECO:0007669"/>
    <property type="project" value="UniProtKB-KW"/>
</dbReference>
<dbReference type="RefSeq" id="WP_007148245.1">
    <property type="nucleotide sequence ID" value="NZ_AKCI01000001.1"/>
</dbReference>
<keyword evidence="4" id="KW-0645">Protease</keyword>
<dbReference type="Gene3D" id="3.40.710.10">
    <property type="entry name" value="DD-peptidase/beta-lactamase superfamily"/>
    <property type="match status" value="1"/>
</dbReference>
<comment type="caution">
    <text evidence="18">The sequence shown here is derived from an EMBL/GenBank/DDBJ whole genome shotgun (WGS) entry which is preliminary data.</text>
</comment>
<feature type="compositionally biased region" description="Low complexity" evidence="14">
    <location>
        <begin position="770"/>
        <end position="779"/>
    </location>
</feature>
<evidence type="ECO:0000256" key="3">
    <source>
        <dbReference type="ARBA" id="ARBA00022645"/>
    </source>
</evidence>
<dbReference type="GO" id="GO:0009252">
    <property type="term" value="P:peptidoglycan biosynthetic process"/>
    <property type="evidence" value="ECO:0007669"/>
    <property type="project" value="UniProtKB-KW"/>
</dbReference>
<comment type="similarity">
    <text evidence="2">In the N-terminal section; belongs to the glycosyltransferase 51 family.</text>
</comment>
<dbReference type="GO" id="GO:0009002">
    <property type="term" value="F:serine-type D-Ala-D-Ala carboxypeptidase activity"/>
    <property type="evidence" value="ECO:0007669"/>
    <property type="project" value="UniProtKB-EC"/>
</dbReference>
<dbReference type="PANTHER" id="PTHR32282:SF34">
    <property type="entry name" value="PENICILLIN-BINDING PROTEIN 1A"/>
    <property type="match status" value="1"/>
</dbReference>
<keyword evidence="5" id="KW-0328">Glycosyltransferase</keyword>
<evidence type="ECO:0000256" key="5">
    <source>
        <dbReference type="ARBA" id="ARBA00022676"/>
    </source>
</evidence>
<keyword evidence="7" id="KW-0378">Hydrolase</keyword>
<keyword evidence="6" id="KW-0808">Transferase</keyword>
<dbReference type="SUPFAM" id="SSF53955">
    <property type="entry name" value="Lysozyme-like"/>
    <property type="match status" value="1"/>
</dbReference>
<dbReference type="SUPFAM" id="SSF56601">
    <property type="entry name" value="beta-lactamase/transpeptidase-like"/>
    <property type="match status" value="1"/>
</dbReference>
<dbReference type="FunFam" id="1.10.3810.10:FF:000001">
    <property type="entry name" value="Penicillin-binding protein 1A"/>
    <property type="match status" value="1"/>
</dbReference>
<evidence type="ECO:0000256" key="4">
    <source>
        <dbReference type="ARBA" id="ARBA00022670"/>
    </source>
</evidence>
<evidence type="ECO:0000256" key="15">
    <source>
        <dbReference type="SAM" id="Phobius"/>
    </source>
</evidence>
<proteinExistence type="inferred from homology"/>
<dbReference type="PANTHER" id="PTHR32282">
    <property type="entry name" value="BINDING PROTEIN TRANSPEPTIDASE, PUTATIVE-RELATED"/>
    <property type="match status" value="1"/>
</dbReference>
<dbReference type="InterPro" id="IPR036950">
    <property type="entry name" value="PBP_transglycosylase"/>
</dbReference>
<gene>
    <name evidence="18" type="ORF">HMPREF9156_01182</name>
</gene>
<keyword evidence="3" id="KW-0121">Carboxypeptidase</keyword>
<keyword evidence="11" id="KW-0961">Cell wall biogenesis/degradation</keyword>
<evidence type="ECO:0000256" key="10">
    <source>
        <dbReference type="ARBA" id="ARBA00023268"/>
    </source>
</evidence>
<organism evidence="18 19">
    <name type="scientific">Scardovia wiggsiae F0424</name>
    <dbReference type="NCBI Taxonomy" id="857290"/>
    <lineage>
        <taxon>Bacteria</taxon>
        <taxon>Bacillati</taxon>
        <taxon>Actinomycetota</taxon>
        <taxon>Actinomycetes</taxon>
        <taxon>Bifidobacteriales</taxon>
        <taxon>Bifidobacteriaceae</taxon>
        <taxon>Scardovia</taxon>
    </lineage>
</organism>
<name>J0LLI7_9BIFI</name>
<evidence type="ECO:0000259" key="16">
    <source>
        <dbReference type="Pfam" id="PF00905"/>
    </source>
</evidence>
<evidence type="ECO:0000256" key="1">
    <source>
        <dbReference type="ARBA" id="ARBA00007090"/>
    </source>
</evidence>
<dbReference type="GO" id="GO:0008360">
    <property type="term" value="P:regulation of cell shape"/>
    <property type="evidence" value="ECO:0007669"/>
    <property type="project" value="UniProtKB-KW"/>
</dbReference>
<evidence type="ECO:0000259" key="17">
    <source>
        <dbReference type="Pfam" id="PF00912"/>
    </source>
</evidence>
<dbReference type="Proteomes" id="UP000006415">
    <property type="component" value="Unassembled WGS sequence"/>
</dbReference>
<evidence type="ECO:0000256" key="8">
    <source>
        <dbReference type="ARBA" id="ARBA00022960"/>
    </source>
</evidence>
<keyword evidence="8" id="KW-0133">Cell shape</keyword>
<feature type="domain" description="Penicillin-binding protein transpeptidase" evidence="16">
    <location>
        <begin position="394"/>
        <end position="629"/>
    </location>
</feature>
<feature type="transmembrane region" description="Helical" evidence="15">
    <location>
        <begin position="79"/>
        <end position="100"/>
    </location>
</feature>
<evidence type="ECO:0000313" key="18">
    <source>
        <dbReference type="EMBL" id="EJD64687.1"/>
    </source>
</evidence>
<evidence type="ECO:0000256" key="12">
    <source>
        <dbReference type="ARBA" id="ARBA00034000"/>
    </source>
</evidence>
<dbReference type="Gene3D" id="1.10.3810.10">
    <property type="entry name" value="Biosynthetic peptidoglycan transglycosylase-like"/>
    <property type="match status" value="1"/>
</dbReference>
<dbReference type="Pfam" id="PF00905">
    <property type="entry name" value="Transpeptidase"/>
    <property type="match status" value="1"/>
</dbReference>
<protein>
    <submittedName>
        <fullName evidence="18">Uncharacterized protein</fullName>
    </submittedName>
</protein>
<accession>J0LLI7</accession>
<feature type="compositionally biased region" description="Pro residues" evidence="14">
    <location>
        <begin position="789"/>
        <end position="802"/>
    </location>
</feature>
<keyword evidence="9" id="KW-0573">Peptidoglycan synthesis</keyword>
<evidence type="ECO:0000256" key="2">
    <source>
        <dbReference type="ARBA" id="ARBA00007739"/>
    </source>
</evidence>
<feature type="compositionally biased region" description="Polar residues" evidence="14">
    <location>
        <begin position="1"/>
        <end position="16"/>
    </location>
</feature>
<feature type="domain" description="Glycosyl transferase family 51" evidence="17">
    <location>
        <begin position="125"/>
        <end position="296"/>
    </location>
</feature>
<comment type="catalytic activity">
    <reaction evidence="13">
        <text>[GlcNAc-(1-&gt;4)-Mur2Ac(oyl-L-Ala-gamma-D-Glu-L-Lys-D-Ala-D-Ala)](n)-di-trans,octa-cis-undecaprenyl diphosphate + beta-D-GlcNAc-(1-&gt;4)-Mur2Ac(oyl-L-Ala-gamma-D-Glu-L-Lys-D-Ala-D-Ala)-di-trans,octa-cis-undecaprenyl diphosphate = [GlcNAc-(1-&gt;4)-Mur2Ac(oyl-L-Ala-gamma-D-Glu-L-Lys-D-Ala-D-Ala)](n+1)-di-trans,octa-cis-undecaprenyl diphosphate + di-trans,octa-cis-undecaprenyl diphosphate + H(+)</text>
        <dbReference type="Rhea" id="RHEA:23708"/>
        <dbReference type="Rhea" id="RHEA-COMP:9602"/>
        <dbReference type="Rhea" id="RHEA-COMP:9603"/>
        <dbReference type="ChEBI" id="CHEBI:15378"/>
        <dbReference type="ChEBI" id="CHEBI:58405"/>
        <dbReference type="ChEBI" id="CHEBI:60033"/>
        <dbReference type="ChEBI" id="CHEBI:78435"/>
        <dbReference type="EC" id="2.4.99.28"/>
    </reaction>
</comment>
<dbReference type="AlphaFoldDB" id="J0LLI7"/>
<feature type="region of interest" description="Disordered" evidence="14">
    <location>
        <begin position="678"/>
        <end position="802"/>
    </location>
</feature>
<dbReference type="InterPro" id="IPR001264">
    <property type="entry name" value="Glyco_trans_51"/>
</dbReference>
<dbReference type="InterPro" id="IPR050396">
    <property type="entry name" value="Glycosyltr_51/Transpeptidase"/>
</dbReference>
<dbReference type="GO" id="GO:0030288">
    <property type="term" value="C:outer membrane-bounded periplasmic space"/>
    <property type="evidence" value="ECO:0007669"/>
    <property type="project" value="TreeGrafter"/>
</dbReference>
<evidence type="ECO:0000256" key="13">
    <source>
        <dbReference type="ARBA" id="ARBA00049902"/>
    </source>
</evidence>
<evidence type="ECO:0000256" key="14">
    <source>
        <dbReference type="SAM" id="MobiDB-lite"/>
    </source>
</evidence>
<dbReference type="GO" id="GO:0008955">
    <property type="term" value="F:peptidoglycan glycosyltransferase activity"/>
    <property type="evidence" value="ECO:0007669"/>
    <property type="project" value="UniProtKB-EC"/>
</dbReference>
<keyword evidence="15" id="KW-0472">Membrane</keyword>
<feature type="region of interest" description="Disordered" evidence="14">
    <location>
        <begin position="1"/>
        <end position="68"/>
    </location>
</feature>
<evidence type="ECO:0000256" key="6">
    <source>
        <dbReference type="ARBA" id="ARBA00022679"/>
    </source>
</evidence>
<dbReference type="GO" id="GO:0071555">
    <property type="term" value="P:cell wall organization"/>
    <property type="evidence" value="ECO:0007669"/>
    <property type="project" value="UniProtKB-KW"/>
</dbReference>
<evidence type="ECO:0000256" key="9">
    <source>
        <dbReference type="ARBA" id="ARBA00022984"/>
    </source>
</evidence>
<dbReference type="EMBL" id="AGZS01000006">
    <property type="protein sequence ID" value="EJD64687.1"/>
    <property type="molecule type" value="Genomic_DNA"/>
</dbReference>
<keyword evidence="15" id="KW-0812">Transmembrane</keyword>